<dbReference type="InterPro" id="IPR038765">
    <property type="entry name" value="Papain-like_cys_pep_sf"/>
</dbReference>
<dbReference type="Pfam" id="PF08246">
    <property type="entry name" value="Inhibitor_I29"/>
    <property type="match status" value="1"/>
</dbReference>
<reference evidence="11" key="3">
    <citation type="submission" date="2023-04" db="EMBL/GenBank/DDBJ databases">
        <title>WGS assembly of Eucalyptus grandis.</title>
        <authorList>
            <person name="Myburg A."/>
            <person name="Grattapaglia D."/>
            <person name="Tuskan G."/>
            <person name="Hellsten U."/>
            <person name="Hayes R."/>
            <person name="Grimwood J."/>
            <person name="Jenkins J."/>
            <person name="Lindquist E."/>
            <person name="Tice H."/>
            <person name="Bauer D."/>
            <person name="Goodstein D."/>
            <person name="Dubchak I."/>
            <person name="Poliakov A."/>
            <person name="Mizrachi E."/>
            <person name="Kullan A."/>
            <person name="Hussey S."/>
            <person name="Pinard D."/>
            <person name="Van D."/>
            <person name="Singh P."/>
            <person name="Van J."/>
            <person name="Silva-Junior O."/>
            <person name="Togawa R."/>
            <person name="Pappas M."/>
            <person name="Faria D."/>
            <person name="Sansaloni C."/>
            <person name="Petroli C."/>
            <person name="Yang X."/>
            <person name="Ranjan P."/>
            <person name="Tschaplinski T."/>
            <person name="Ye C."/>
            <person name="Li T."/>
            <person name="Sterck L."/>
            <person name="Vanneste K."/>
            <person name="Murat F."/>
            <person name="Soler M."/>
            <person name="Clemente H."/>
            <person name="Saidi N."/>
            <person name="Cassan-Wang H."/>
            <person name="Dunand C."/>
            <person name="Hefer C."/>
            <person name="Bornberg-Bauer E."/>
            <person name="Kersting A."/>
            <person name="Vining K."/>
            <person name="Amarasinghe V."/>
            <person name="Ranik M."/>
            <person name="Naithani S."/>
            <person name="Elser J."/>
            <person name="Boyd A."/>
            <person name="Liston A."/>
            <person name="Spatafora J."/>
            <person name="Dharmwardhana P."/>
            <person name="Raja R."/>
            <person name="Sullivan C."/>
            <person name="Romanel E."/>
            <person name="Alves-Ferreira M."/>
            <person name="Kulheim C."/>
            <person name="Foley W."/>
            <person name="Carocha V."/>
            <person name="Paiva J."/>
            <person name="Kudrna D."/>
            <person name="Brommonschenkel S."/>
            <person name="Pasquali G."/>
            <person name="Byrne M."/>
            <person name="Rigault P."/>
            <person name="Tibbits J."/>
            <person name="Spokevicius A."/>
            <person name="Jones R."/>
            <person name="Steane D."/>
            <person name="Vaillancourt R."/>
            <person name="Potts B."/>
            <person name="Joubert F."/>
            <person name="Barry K."/>
            <person name="Pappas G."/>
            <person name="Strauss S."/>
            <person name="Jaiswal P."/>
            <person name="Grima-Pettenati J."/>
            <person name="Salse J."/>
            <person name="Van D."/>
            <person name="Rokhsar D."/>
            <person name="Schmutz J."/>
        </authorList>
    </citation>
    <scope>NUCLEOTIDE SEQUENCE</scope>
    <source>
        <tissue evidence="11">Leaf extractions</tissue>
    </source>
</reference>
<dbReference type="PROSITE" id="PS00640">
    <property type="entry name" value="THIOL_PROTEASE_ASN"/>
    <property type="match status" value="1"/>
</dbReference>
<sequence length="344" mass="37515">MGLKLAKNFCIRLILVLCACACASSAASRAFDIPSATKKFEEWMSRHERDYKDVAEKAKRSKIFLENLRFIEEFNGAVNRTYKVGLNKFSDLTNEEFVAAYTGYKLPSSTRRNSSQVNSFKYQGLNSIPESVDWVKQGAVNPIKNQGQCGSCWSFSVVAAVEAITQITTGVLPNLSEQQLIDCATDGNQGCQGGWMDNGFKYMINNNGISSETNYPYVGVDSTCDVQASSVAEAKISDYRDVPPNEDDMLKAVAMQPVSVALDSSGAAFQNYAGGVFTGPCGTELNHAVTVVGYGTDTDGMKYWLMRNSWDVSWGESGYMRIQRDSGVEGGLCGIASKVSYPVA</sequence>
<dbReference type="KEGG" id="egr:104428995"/>
<protein>
    <submittedName>
        <fullName evidence="12">Uncharacterized protein</fullName>
    </submittedName>
</protein>
<dbReference type="Gene3D" id="3.90.70.10">
    <property type="entry name" value="Cysteine proteinases"/>
    <property type="match status" value="1"/>
</dbReference>
<dbReference type="InterPro" id="IPR025660">
    <property type="entry name" value="Pept_his_AS"/>
</dbReference>
<dbReference type="InParanoid" id="A0A058ZWJ5"/>
<dbReference type="SMART" id="SM00848">
    <property type="entry name" value="Inhibitor_I29"/>
    <property type="match status" value="1"/>
</dbReference>
<evidence type="ECO:0000256" key="1">
    <source>
        <dbReference type="ARBA" id="ARBA00008455"/>
    </source>
</evidence>
<dbReference type="GO" id="GO:0051603">
    <property type="term" value="P:proteolysis involved in protein catabolic process"/>
    <property type="evidence" value="ECO:0000318"/>
    <property type="project" value="GO_Central"/>
</dbReference>
<feature type="chain" id="PRO_5042326430" evidence="8">
    <location>
        <begin position="26"/>
        <end position="344"/>
    </location>
</feature>
<organism evidence="12">
    <name type="scientific">Eucalyptus grandis</name>
    <name type="common">Flooded gum</name>
    <dbReference type="NCBI Taxonomy" id="71139"/>
    <lineage>
        <taxon>Eukaryota</taxon>
        <taxon>Viridiplantae</taxon>
        <taxon>Streptophyta</taxon>
        <taxon>Embryophyta</taxon>
        <taxon>Tracheophyta</taxon>
        <taxon>Spermatophyta</taxon>
        <taxon>Magnoliopsida</taxon>
        <taxon>eudicotyledons</taxon>
        <taxon>Gunneridae</taxon>
        <taxon>Pentapetalae</taxon>
        <taxon>rosids</taxon>
        <taxon>malvids</taxon>
        <taxon>Myrtales</taxon>
        <taxon>Myrtaceae</taxon>
        <taxon>Myrtoideae</taxon>
        <taxon>Eucalypteae</taxon>
        <taxon>Eucalyptus</taxon>
    </lineage>
</organism>
<accession>A0A058ZWJ5</accession>
<dbReference type="EMBL" id="MU848317">
    <property type="protein sequence ID" value="KAK2632905.1"/>
    <property type="molecule type" value="Genomic_DNA"/>
</dbReference>
<keyword evidence="5" id="KW-0788">Thiol protease</keyword>
<dbReference type="PROSITE" id="PS00639">
    <property type="entry name" value="THIOL_PROTEASE_HIS"/>
    <property type="match status" value="1"/>
</dbReference>
<keyword evidence="4" id="KW-0378">Hydrolase</keyword>
<dbReference type="PROSITE" id="PS00139">
    <property type="entry name" value="THIOL_PROTEASE_CYS"/>
    <property type="match status" value="1"/>
</dbReference>
<dbReference type="Gramene" id="KCW45400">
    <property type="protein sequence ID" value="KCW45400"/>
    <property type="gene ID" value="EUGRSUZ_L00920"/>
</dbReference>
<evidence type="ECO:0000256" key="7">
    <source>
        <dbReference type="ARBA" id="ARBA00023157"/>
    </source>
</evidence>
<evidence type="ECO:0000313" key="12">
    <source>
        <dbReference type="EMBL" id="KCW45400.1"/>
    </source>
</evidence>
<feature type="domain" description="Peptidase C1A papain C-terminal" evidence="9">
    <location>
        <begin position="128"/>
        <end position="343"/>
    </location>
</feature>
<dbReference type="InterPro" id="IPR013128">
    <property type="entry name" value="Peptidase_C1A"/>
</dbReference>
<keyword evidence="7" id="KW-1015">Disulfide bond</keyword>
<dbReference type="OMA" id="RNRFEIF"/>
<dbReference type="GO" id="GO:0005615">
    <property type="term" value="C:extracellular space"/>
    <property type="evidence" value="ECO:0000318"/>
    <property type="project" value="GO_Central"/>
</dbReference>
<evidence type="ECO:0000313" key="13">
    <source>
        <dbReference type="Proteomes" id="UP000030711"/>
    </source>
</evidence>
<dbReference type="PRINTS" id="PR00705">
    <property type="entry name" value="PAPAIN"/>
</dbReference>
<dbReference type="EMBL" id="KK198832">
    <property type="protein sequence ID" value="KCW45400.1"/>
    <property type="molecule type" value="Genomic_DNA"/>
</dbReference>
<dbReference type="PANTHER" id="PTHR12411">
    <property type="entry name" value="CYSTEINE PROTEASE FAMILY C1-RELATED"/>
    <property type="match status" value="1"/>
</dbReference>
<evidence type="ECO:0000313" key="11">
    <source>
        <dbReference type="EMBL" id="KAK2632905.1"/>
    </source>
</evidence>
<dbReference type="SUPFAM" id="SSF54001">
    <property type="entry name" value="Cysteine proteinases"/>
    <property type="match status" value="1"/>
</dbReference>
<dbReference type="InterPro" id="IPR000169">
    <property type="entry name" value="Pept_cys_AS"/>
</dbReference>
<evidence type="ECO:0000259" key="10">
    <source>
        <dbReference type="SMART" id="SM00848"/>
    </source>
</evidence>
<dbReference type="GO" id="GO:0005764">
    <property type="term" value="C:lysosome"/>
    <property type="evidence" value="ECO:0000318"/>
    <property type="project" value="GO_Central"/>
</dbReference>
<dbReference type="AlphaFoldDB" id="A0A058ZWJ5"/>
<evidence type="ECO:0000256" key="5">
    <source>
        <dbReference type="ARBA" id="ARBA00022807"/>
    </source>
</evidence>
<feature type="domain" description="Cathepsin propeptide inhibitor" evidence="10">
    <location>
        <begin position="40"/>
        <end position="97"/>
    </location>
</feature>
<dbReference type="InterPro" id="IPR013201">
    <property type="entry name" value="Prot_inhib_I29"/>
</dbReference>
<keyword evidence="13" id="KW-1185">Reference proteome</keyword>
<dbReference type="Proteomes" id="UP000030711">
    <property type="component" value="Unassembled WGS sequence"/>
</dbReference>
<dbReference type="InterPro" id="IPR000668">
    <property type="entry name" value="Peptidase_C1A_C"/>
</dbReference>
<dbReference type="FunFam" id="3.90.70.10:FF:000023">
    <property type="entry name" value="Senescence-specific cysteine protease SAG39"/>
    <property type="match status" value="1"/>
</dbReference>
<dbReference type="eggNOG" id="KOG1543">
    <property type="taxonomic scope" value="Eukaryota"/>
</dbReference>
<proteinExistence type="inferred from homology"/>
<evidence type="ECO:0000256" key="2">
    <source>
        <dbReference type="ARBA" id="ARBA00022670"/>
    </source>
</evidence>
<evidence type="ECO:0000256" key="6">
    <source>
        <dbReference type="ARBA" id="ARBA00023145"/>
    </source>
</evidence>
<comment type="similarity">
    <text evidence="1">Belongs to the peptidase C1 family.</text>
</comment>
<feature type="signal peptide" evidence="8">
    <location>
        <begin position="1"/>
        <end position="25"/>
    </location>
</feature>
<dbReference type="InterPro" id="IPR039417">
    <property type="entry name" value="Peptidase_C1A_papain-like"/>
</dbReference>
<reference evidence="12" key="1">
    <citation type="submission" date="2013-07" db="EMBL/GenBank/DDBJ databases">
        <title>The genome of Eucalyptus grandis.</title>
        <authorList>
            <person name="Schmutz J."/>
            <person name="Hayes R."/>
            <person name="Myburg A."/>
            <person name="Tuskan G."/>
            <person name="Grattapaglia D."/>
            <person name="Rokhsar D.S."/>
        </authorList>
    </citation>
    <scope>NUCLEOTIDE SEQUENCE</scope>
    <source>
        <tissue evidence="12">Leaf extractions</tissue>
    </source>
</reference>
<evidence type="ECO:0000256" key="4">
    <source>
        <dbReference type="ARBA" id="ARBA00022801"/>
    </source>
</evidence>
<dbReference type="GO" id="GO:0004197">
    <property type="term" value="F:cysteine-type endopeptidase activity"/>
    <property type="evidence" value="ECO:0000318"/>
    <property type="project" value="GO_Central"/>
</dbReference>
<reference evidence="11" key="4">
    <citation type="submission" date="2023-07" db="EMBL/GenBank/DDBJ databases">
        <authorList>
            <person name="Myburg A.A."/>
            <person name="Grattapaglia D."/>
            <person name="Tuskan G.A."/>
            <person name="Hellsten U."/>
            <person name="Hayes R.D."/>
            <person name="Grimwood J."/>
            <person name="Jenkins J."/>
            <person name="Lindquist E."/>
            <person name="Tice H."/>
            <person name="Bauer D."/>
            <person name="Goodstein D.M."/>
            <person name="Dubchak I."/>
            <person name="Poliakov A."/>
            <person name="Mizrachi E."/>
            <person name="Kullan A.R."/>
            <person name="Hussey S.G."/>
            <person name="Pinard D."/>
            <person name="Van D.M."/>
            <person name="Singh P."/>
            <person name="Van J.I."/>
            <person name="Silva-Junior O.B."/>
            <person name="Togawa R.C."/>
            <person name="Pappas M.R."/>
            <person name="Faria D.A."/>
            <person name="Sansaloni C.P."/>
            <person name="Petroli C.D."/>
            <person name="Yang X."/>
            <person name="Ranjan P."/>
            <person name="Tschaplinski T.J."/>
            <person name="Ye C.Y."/>
            <person name="Li T."/>
            <person name="Sterck L."/>
            <person name="Vanneste K."/>
            <person name="Murat F."/>
            <person name="Soler M."/>
            <person name="Clemente H.S."/>
            <person name="Saidi N."/>
            <person name="Cassan-Wang H."/>
            <person name="Dunand C."/>
            <person name="Hefer C.A."/>
            <person name="Bornberg-Bauer E."/>
            <person name="Kersting A.R."/>
            <person name="Vining K."/>
            <person name="Amarasinghe V."/>
            <person name="Ranik M."/>
            <person name="Naithani S."/>
            <person name="Elser J."/>
            <person name="Boyd A.E."/>
            <person name="Liston A."/>
            <person name="Spatafora J.W."/>
            <person name="Dharmwardhana P."/>
            <person name="Raja R."/>
            <person name="Sullivan C."/>
            <person name="Romanel E."/>
            <person name="Alves-Ferreira M."/>
            <person name="Kulheim C."/>
            <person name="Foley W."/>
            <person name="Carocha V."/>
            <person name="Paiva J."/>
            <person name="Kudrna D."/>
            <person name="Brommonschenkel S.H."/>
            <person name="Pasquali G."/>
            <person name="Byrne M."/>
            <person name="Rigault P."/>
            <person name="Tibbits J."/>
            <person name="Spokevicius A."/>
            <person name="Jones R.C."/>
            <person name="Steane D.A."/>
            <person name="Vaillancourt R.E."/>
            <person name="Potts B.M."/>
            <person name="Joubert F."/>
            <person name="Barry K."/>
            <person name="Pappas G.J."/>
            <person name="Strauss S.H."/>
            <person name="Jaiswal P."/>
            <person name="Grima-Pettenati J."/>
            <person name="Salse J."/>
            <person name="Van D.P."/>
            <person name="Rokhsar D.S."/>
            <person name="Schmutz J."/>
        </authorList>
    </citation>
    <scope>NUCLEOTIDE SEQUENCE</scope>
    <source>
        <tissue evidence="11">Leaf extractions</tissue>
    </source>
</reference>
<reference evidence="11" key="2">
    <citation type="journal article" date="2014" name="Nature">
        <title>The genome of Eucalyptus grandis.</title>
        <authorList>
            <person name="Myburg A.A."/>
            <person name="Grattapaglia D."/>
            <person name="Tuskan G.A."/>
            <person name="Hellsten U."/>
            <person name="Hayes R.D."/>
            <person name="Grimwood J."/>
            <person name="Jenkins J."/>
            <person name="Lindquist E."/>
            <person name="Tice H."/>
            <person name="Bauer D."/>
            <person name="Goodstein D.M."/>
            <person name="Dubchak I."/>
            <person name="Poliakov A."/>
            <person name="Mizrachi E."/>
            <person name="Kullan A.R."/>
            <person name="Hussey S.G."/>
            <person name="Pinard D."/>
            <person name="van der Merwe K."/>
            <person name="Singh P."/>
            <person name="van Jaarsveld I."/>
            <person name="Silva-Junior O.B."/>
            <person name="Togawa R.C."/>
            <person name="Pappas M.R."/>
            <person name="Faria D.A."/>
            <person name="Sansaloni C.P."/>
            <person name="Petroli C.D."/>
            <person name="Yang X."/>
            <person name="Ranjan P."/>
            <person name="Tschaplinski T.J."/>
            <person name="Ye C.Y."/>
            <person name="Li T."/>
            <person name="Sterck L."/>
            <person name="Vanneste K."/>
            <person name="Murat F."/>
            <person name="Soler M."/>
            <person name="Clemente H.S."/>
            <person name="Saidi N."/>
            <person name="Cassan-Wang H."/>
            <person name="Dunand C."/>
            <person name="Hefer C.A."/>
            <person name="Bornberg-Bauer E."/>
            <person name="Kersting A.R."/>
            <person name="Vining K."/>
            <person name="Amarasinghe V."/>
            <person name="Ranik M."/>
            <person name="Naithani S."/>
            <person name="Elser J."/>
            <person name="Boyd A.E."/>
            <person name="Liston A."/>
            <person name="Spatafora J.W."/>
            <person name="Dharmwardhana P."/>
            <person name="Raja R."/>
            <person name="Sullivan C."/>
            <person name="Romanel E."/>
            <person name="Alves-Ferreira M."/>
            <person name="Kulheim C."/>
            <person name="Foley W."/>
            <person name="Carocha V."/>
            <person name="Paiva J."/>
            <person name="Kudrna D."/>
            <person name="Brommonschenkel S.H."/>
            <person name="Pasquali G."/>
            <person name="Byrne M."/>
            <person name="Rigault P."/>
            <person name="Tibbits J."/>
            <person name="Spokevicius A."/>
            <person name="Jones R.C."/>
            <person name="Steane D.A."/>
            <person name="Vaillancourt R.E."/>
            <person name="Potts B.M."/>
            <person name="Joubert F."/>
            <person name="Barry K."/>
            <person name="Pappas G.J."/>
            <person name="Strauss S.H."/>
            <person name="Jaiswal P."/>
            <person name="Grima-Pettenati J."/>
            <person name="Salse J."/>
            <person name="Van de Peer Y."/>
            <person name="Rokhsar D.S."/>
            <person name="Schmutz J."/>
        </authorList>
    </citation>
    <scope>NUCLEOTIDE SEQUENCE</scope>
    <source>
        <tissue evidence="11">Leaf extractions</tissue>
    </source>
</reference>
<keyword evidence="3 8" id="KW-0732">Signal</keyword>
<gene>
    <name evidence="12" type="ORF">EUGRSUZ_L00920</name>
</gene>
<dbReference type="Pfam" id="PF00112">
    <property type="entry name" value="Peptidase_C1"/>
    <property type="match status" value="1"/>
</dbReference>
<dbReference type="SMART" id="SM00645">
    <property type="entry name" value="Pept_C1"/>
    <property type="match status" value="1"/>
</dbReference>
<dbReference type="CDD" id="cd02248">
    <property type="entry name" value="Peptidase_C1A"/>
    <property type="match status" value="1"/>
</dbReference>
<keyword evidence="2" id="KW-0645">Protease</keyword>
<name>A0A058ZWJ5_EUCGR</name>
<evidence type="ECO:0000259" key="9">
    <source>
        <dbReference type="SMART" id="SM00645"/>
    </source>
</evidence>
<keyword evidence="6" id="KW-0865">Zymogen</keyword>
<dbReference type="InterPro" id="IPR025661">
    <property type="entry name" value="Pept_asp_AS"/>
</dbReference>
<evidence type="ECO:0000256" key="8">
    <source>
        <dbReference type="SAM" id="SignalP"/>
    </source>
</evidence>
<dbReference type="OrthoDB" id="10253408at2759"/>
<dbReference type="MEROPS" id="I29.003"/>
<evidence type="ECO:0000256" key="3">
    <source>
        <dbReference type="ARBA" id="ARBA00022729"/>
    </source>
</evidence>